<feature type="region of interest" description="Disordered" evidence="1">
    <location>
        <begin position="1"/>
        <end position="32"/>
    </location>
</feature>
<keyword evidence="3" id="KW-1185">Reference proteome</keyword>
<evidence type="ECO:0000256" key="1">
    <source>
        <dbReference type="SAM" id="MobiDB-lite"/>
    </source>
</evidence>
<evidence type="ECO:0000313" key="2">
    <source>
        <dbReference type="EMBL" id="CAK9158407.1"/>
    </source>
</evidence>
<gene>
    <name evidence="2" type="ORF">ILEXP_LOCUS27047</name>
</gene>
<accession>A0ABC8SMI8</accession>
<protein>
    <submittedName>
        <fullName evidence="2">Uncharacterized protein</fullName>
    </submittedName>
</protein>
<proteinExistence type="predicted"/>
<reference evidence="2 3" key="1">
    <citation type="submission" date="2024-02" db="EMBL/GenBank/DDBJ databases">
        <authorList>
            <person name="Vignale AGUSTIN F."/>
            <person name="Sosa J E."/>
            <person name="Modenutti C."/>
        </authorList>
    </citation>
    <scope>NUCLEOTIDE SEQUENCE [LARGE SCALE GENOMIC DNA]</scope>
</reference>
<feature type="region of interest" description="Disordered" evidence="1">
    <location>
        <begin position="101"/>
        <end position="123"/>
    </location>
</feature>
<feature type="compositionally biased region" description="Polar residues" evidence="1">
    <location>
        <begin position="15"/>
        <end position="29"/>
    </location>
</feature>
<feature type="compositionally biased region" description="Polar residues" evidence="1">
    <location>
        <begin position="104"/>
        <end position="116"/>
    </location>
</feature>
<organism evidence="2 3">
    <name type="scientific">Ilex paraguariensis</name>
    <name type="common">yerba mate</name>
    <dbReference type="NCBI Taxonomy" id="185542"/>
    <lineage>
        <taxon>Eukaryota</taxon>
        <taxon>Viridiplantae</taxon>
        <taxon>Streptophyta</taxon>
        <taxon>Embryophyta</taxon>
        <taxon>Tracheophyta</taxon>
        <taxon>Spermatophyta</taxon>
        <taxon>Magnoliopsida</taxon>
        <taxon>eudicotyledons</taxon>
        <taxon>Gunneridae</taxon>
        <taxon>Pentapetalae</taxon>
        <taxon>asterids</taxon>
        <taxon>campanulids</taxon>
        <taxon>Aquifoliales</taxon>
        <taxon>Aquifoliaceae</taxon>
        <taxon>Ilex</taxon>
    </lineage>
</organism>
<evidence type="ECO:0000313" key="3">
    <source>
        <dbReference type="Proteomes" id="UP001642360"/>
    </source>
</evidence>
<dbReference type="EMBL" id="CAUOFW020003169">
    <property type="protein sequence ID" value="CAK9158407.1"/>
    <property type="molecule type" value="Genomic_DNA"/>
</dbReference>
<comment type="caution">
    <text evidence="2">The sequence shown here is derived from an EMBL/GenBank/DDBJ whole genome shotgun (WGS) entry which is preliminary data.</text>
</comment>
<feature type="non-terminal residue" evidence="2">
    <location>
        <position position="123"/>
    </location>
</feature>
<dbReference type="Proteomes" id="UP001642360">
    <property type="component" value="Unassembled WGS sequence"/>
</dbReference>
<name>A0ABC8SMI8_9AQUA</name>
<sequence length="123" mass="12081">MTGDGAMSAIRGGVNDNNMEGQATKTSADGGSAKGCSIVWVVRADVTIADSIGGDAECNDVGVARGVQNKISTVVGKGVTTTIGVSIAEMTGDGAMSAIRGGVNDNNMEGQATKTSADGGVDV</sequence>
<dbReference type="AlphaFoldDB" id="A0ABC8SMI8"/>